<evidence type="ECO:0008006" key="3">
    <source>
        <dbReference type="Google" id="ProtNLM"/>
    </source>
</evidence>
<dbReference type="Proteomes" id="UP001549134">
    <property type="component" value="Unassembled WGS sequence"/>
</dbReference>
<evidence type="ECO:0000313" key="2">
    <source>
        <dbReference type="Proteomes" id="UP001549134"/>
    </source>
</evidence>
<proteinExistence type="predicted"/>
<protein>
    <recommendedName>
        <fullName evidence="3">Helicase BlpT</fullName>
    </recommendedName>
</protein>
<comment type="caution">
    <text evidence="1">The sequence shown here is derived from an EMBL/GenBank/DDBJ whole genome shotgun (WGS) entry which is preliminary data.</text>
</comment>
<dbReference type="EMBL" id="JBEPLX010000013">
    <property type="protein sequence ID" value="MET3534188.1"/>
    <property type="molecule type" value="Genomic_DNA"/>
</dbReference>
<keyword evidence="2" id="KW-1185">Reference proteome</keyword>
<evidence type="ECO:0000313" key="1">
    <source>
        <dbReference type="EMBL" id="MET3534188.1"/>
    </source>
</evidence>
<gene>
    <name evidence="1" type="ORF">ABID50_001347</name>
</gene>
<reference evidence="1 2" key="1">
    <citation type="submission" date="2024-06" db="EMBL/GenBank/DDBJ databases">
        <title>Genomic Encyclopedia of Type Strains, Phase IV (KMG-IV): sequencing the most valuable type-strain genomes for metagenomic binning, comparative biology and taxonomic classification.</title>
        <authorList>
            <person name="Goeker M."/>
        </authorList>
    </citation>
    <scope>NUCLEOTIDE SEQUENCE [LARGE SCALE GENOMIC DNA]</scope>
    <source>
        <strain evidence="1 2">DSM 29126</strain>
    </source>
</reference>
<sequence length="108" mass="12706">MNTVLFQARANRLIEDVLKAFQLDKRGTMDEFRLEKHLQEILQVLNESTDINRLTIRLEKFYQNASFLIGLGDVQLSEATKRAWRAYDQFHYDQVKPKLLLHGNTRLG</sequence>
<organism evidence="1 2">
    <name type="scientific">Streptococcus parasuis</name>
    <dbReference type="NCBI Taxonomy" id="1501662"/>
    <lineage>
        <taxon>Bacteria</taxon>
        <taxon>Bacillati</taxon>
        <taxon>Bacillota</taxon>
        <taxon>Bacilli</taxon>
        <taxon>Lactobacillales</taxon>
        <taxon>Streptococcaceae</taxon>
        <taxon>Streptococcus</taxon>
    </lineage>
</organism>
<dbReference type="GeneID" id="78827539"/>
<name>A0ABV2ESZ6_9STRE</name>
<dbReference type="RefSeq" id="WP_237395241.1">
    <property type="nucleotide sequence ID" value="NZ_AP024276.1"/>
</dbReference>
<accession>A0ABV2ESZ6</accession>